<keyword evidence="2 3" id="KW-0040">ANK repeat</keyword>
<evidence type="ECO:0000313" key="4">
    <source>
        <dbReference type="Proteomes" id="UP000887565"/>
    </source>
</evidence>
<dbReference type="WBParaSite" id="nRc.2.0.1.t02926-RA">
    <property type="protein sequence ID" value="nRc.2.0.1.t02926-RA"/>
    <property type="gene ID" value="nRc.2.0.1.g02926"/>
</dbReference>
<dbReference type="PROSITE" id="PS50297">
    <property type="entry name" value="ANK_REP_REGION"/>
    <property type="match status" value="2"/>
</dbReference>
<keyword evidence="4" id="KW-1185">Reference proteome</keyword>
<name>A0A915HN46_ROMCU</name>
<keyword evidence="1" id="KW-0677">Repeat</keyword>
<feature type="repeat" description="ANK" evidence="3">
    <location>
        <begin position="47"/>
        <end position="79"/>
    </location>
</feature>
<organism evidence="4 5">
    <name type="scientific">Romanomermis culicivorax</name>
    <name type="common">Nematode worm</name>
    <dbReference type="NCBI Taxonomy" id="13658"/>
    <lineage>
        <taxon>Eukaryota</taxon>
        <taxon>Metazoa</taxon>
        <taxon>Ecdysozoa</taxon>
        <taxon>Nematoda</taxon>
        <taxon>Enoplea</taxon>
        <taxon>Dorylaimia</taxon>
        <taxon>Mermithida</taxon>
        <taxon>Mermithoidea</taxon>
        <taxon>Mermithidae</taxon>
        <taxon>Romanomermis</taxon>
    </lineage>
</organism>
<reference evidence="5" key="1">
    <citation type="submission" date="2022-11" db="UniProtKB">
        <authorList>
            <consortium name="WormBaseParasite"/>
        </authorList>
    </citation>
    <scope>IDENTIFICATION</scope>
</reference>
<evidence type="ECO:0000256" key="3">
    <source>
        <dbReference type="PROSITE-ProRule" id="PRU00023"/>
    </source>
</evidence>
<sequence>MILYVLYTFKNQLVMNALMCASEEGNLNGLEELLNATRVDLNAANELGETAVHIAAGSGQLEILQYLQYRGANVAVADKHGDTPLYWASRHGHVHVVNYLLKESIPVNCLNK</sequence>
<dbReference type="Proteomes" id="UP000887565">
    <property type="component" value="Unplaced"/>
</dbReference>
<dbReference type="SUPFAM" id="SSF48403">
    <property type="entry name" value="Ankyrin repeat"/>
    <property type="match status" value="1"/>
</dbReference>
<dbReference type="InterPro" id="IPR036770">
    <property type="entry name" value="Ankyrin_rpt-contain_sf"/>
</dbReference>
<dbReference type="SMART" id="SM00248">
    <property type="entry name" value="ANK"/>
    <property type="match status" value="3"/>
</dbReference>
<dbReference type="AlphaFoldDB" id="A0A915HN46"/>
<evidence type="ECO:0000256" key="1">
    <source>
        <dbReference type="ARBA" id="ARBA00022737"/>
    </source>
</evidence>
<dbReference type="PROSITE" id="PS50088">
    <property type="entry name" value="ANK_REPEAT"/>
    <property type="match status" value="2"/>
</dbReference>
<dbReference type="InterPro" id="IPR002110">
    <property type="entry name" value="Ankyrin_rpt"/>
</dbReference>
<dbReference type="Gene3D" id="1.25.40.20">
    <property type="entry name" value="Ankyrin repeat-containing domain"/>
    <property type="match status" value="1"/>
</dbReference>
<dbReference type="PANTHER" id="PTHR24126">
    <property type="entry name" value="ANKYRIN REPEAT, PH AND SEC7 DOMAIN CONTAINING PROTEIN SECG-RELATED"/>
    <property type="match status" value="1"/>
</dbReference>
<protein>
    <submittedName>
        <fullName evidence="5">Uncharacterized protein</fullName>
    </submittedName>
</protein>
<proteinExistence type="predicted"/>
<evidence type="ECO:0000313" key="5">
    <source>
        <dbReference type="WBParaSite" id="nRc.2.0.1.t02926-RA"/>
    </source>
</evidence>
<dbReference type="PANTHER" id="PTHR24126:SF14">
    <property type="entry name" value="ANK_REP_REGION DOMAIN-CONTAINING PROTEIN"/>
    <property type="match status" value="1"/>
</dbReference>
<feature type="repeat" description="ANK" evidence="3">
    <location>
        <begin position="80"/>
        <end position="112"/>
    </location>
</feature>
<evidence type="ECO:0000256" key="2">
    <source>
        <dbReference type="ARBA" id="ARBA00023043"/>
    </source>
</evidence>
<accession>A0A915HN46</accession>
<dbReference type="Pfam" id="PF12796">
    <property type="entry name" value="Ank_2"/>
    <property type="match status" value="1"/>
</dbReference>